<dbReference type="SUPFAM" id="SSF56672">
    <property type="entry name" value="DNA/RNA polymerases"/>
    <property type="match status" value="1"/>
</dbReference>
<evidence type="ECO:0000256" key="10">
    <source>
        <dbReference type="HAMAP-Rule" id="MF_01470"/>
    </source>
</evidence>
<dbReference type="CDD" id="cd09634">
    <property type="entry name" value="Cas1_I-II-III"/>
    <property type="match status" value="1"/>
</dbReference>
<dbReference type="AlphaFoldDB" id="I3IJ40"/>
<keyword evidence="1 10" id="KW-0540">Nuclease</keyword>
<keyword evidence="5 10" id="KW-0460">Magnesium</keyword>
<dbReference type="eggNOG" id="COG1518">
    <property type="taxonomic scope" value="Bacteria"/>
</dbReference>
<evidence type="ECO:0000256" key="2">
    <source>
        <dbReference type="ARBA" id="ARBA00022723"/>
    </source>
</evidence>
<dbReference type="GO" id="GO:0043571">
    <property type="term" value="P:maintenance of CRISPR repeat elements"/>
    <property type="evidence" value="ECO:0007669"/>
    <property type="project" value="UniProtKB-UniRule"/>
</dbReference>
<feature type="domain" description="Reverse transcriptase" evidence="11">
    <location>
        <begin position="51"/>
        <end position="283"/>
    </location>
</feature>
<dbReference type="InterPro" id="IPR013597">
    <property type="entry name" value="Mat_intron_G2"/>
</dbReference>
<keyword evidence="4 10" id="KW-0378">Hydrolase</keyword>
<dbReference type="InterPro" id="IPR042211">
    <property type="entry name" value="CRISPR-assoc_Cas1_N"/>
</dbReference>
<feature type="binding site" evidence="10">
    <location>
        <position position="605"/>
    </location>
    <ligand>
        <name>Mn(2+)</name>
        <dbReference type="ChEBI" id="CHEBI:29035"/>
    </ligand>
</feature>
<dbReference type="GO" id="GO:0051607">
    <property type="term" value="P:defense response to virus"/>
    <property type="evidence" value="ECO:0007669"/>
    <property type="project" value="UniProtKB-UniRule"/>
</dbReference>
<feature type="binding site" evidence="10">
    <location>
        <position position="670"/>
    </location>
    <ligand>
        <name>Mn(2+)</name>
        <dbReference type="ChEBI" id="CHEBI:29035"/>
    </ligand>
</feature>
<sequence length="771" mass="88012">MIAENLLEQFLSTSNFLTAYRRIASKKAAGGLDGITVEEFGHRLDQHITKLQKDIRERRYIPQPAAVTYIPKFNEENEWRELGLPSVADKVVQAAMLEVVEPLAEKMFLDCSYAYRPGTGHYKAIRRVENSLNNRKKTWVVQRDIDNFFDTVDHNRLMEQFSALVQGEPTMVELVALWCRMGLVEKNGRWRNVQAGIRQGGVISPLLANLYLHPLDVFATKLGVDWIRYADDYVILGESQEEVVSSDVQIVEFLKDSLGLMLNRDESSPKHIDEGFTFLGVRFCGKERAIDTKKIKKMKKKIRWLLAQKMVKTPEEVISKLTNQVESWQRYYSFLNPTRQFSEIDCFIEKEFLTLATSKIQTGKWDRIPPQGLSFPSLIADGKRDGFKKWEGLWAQAIKTVETDDVNHDTARINHSVEKKISRKRQKCRKESGESGNLIVTTPGHFVGKRGERIVVMSKQRIVSELPVVRLSGLTLSGRGVSISGDVVELCMKKDVYIHFVDNLGKIIAVVGPPGGSSGEVSLLQITERDKEKGLTLAKMFILGKVKNQFALLKYYFKYPLNRENGFGKIFVERRQFLSDGIEKIKNATVLSDPETFRQQMMGWEGAFGAAYWEIVGHLFRNGVQFSGRVRHGATDLVNSALNYGYGILYGDCLNAVIRTGLNPMAGFLHSYQTGKPTLIYDLIEEFRPFAVDRGIFTMLNRGERLEQGDDGMLATETRKKISKSVISRLSNEVWFHGRRLTLREVIQEQAYNIKRHLSDKAQYHPFLGRW</sequence>
<dbReference type="STRING" id="247490.KSU1_C0139"/>
<keyword evidence="13" id="KW-1185">Reference proteome</keyword>
<dbReference type="PROSITE" id="PS50878">
    <property type="entry name" value="RT_POL"/>
    <property type="match status" value="1"/>
</dbReference>
<dbReference type="InterPro" id="IPR043502">
    <property type="entry name" value="DNA/RNA_pol_sf"/>
</dbReference>
<dbReference type="EMBL" id="BAFH01000003">
    <property type="protein sequence ID" value="GAB61735.1"/>
    <property type="molecule type" value="Genomic_DNA"/>
</dbReference>
<evidence type="ECO:0000313" key="12">
    <source>
        <dbReference type="EMBL" id="GAB61735.1"/>
    </source>
</evidence>
<dbReference type="CDD" id="cd01651">
    <property type="entry name" value="RT_G2_intron"/>
    <property type="match status" value="1"/>
</dbReference>
<dbReference type="Pfam" id="PF00078">
    <property type="entry name" value="RVT_1"/>
    <property type="match status" value="1"/>
</dbReference>
<protein>
    <recommendedName>
        <fullName evidence="10">CRISPR-associated endonuclease Cas1</fullName>
        <ecNumber evidence="10">3.1.-.-</ecNumber>
    </recommendedName>
</protein>
<dbReference type="OrthoDB" id="258234at2"/>
<dbReference type="Pfam" id="PF01867">
    <property type="entry name" value="Cas_Cas1"/>
    <property type="match status" value="1"/>
</dbReference>
<dbReference type="GO" id="GO:0046872">
    <property type="term" value="F:metal ion binding"/>
    <property type="evidence" value="ECO:0007669"/>
    <property type="project" value="UniProtKB-UniRule"/>
</dbReference>
<evidence type="ECO:0000256" key="7">
    <source>
        <dbReference type="ARBA" id="ARBA00023125"/>
    </source>
</evidence>
<dbReference type="EC" id="3.1.-.-" evidence="10"/>
<dbReference type="Pfam" id="PF08388">
    <property type="entry name" value="GIIM"/>
    <property type="match status" value="1"/>
</dbReference>
<dbReference type="PANTHER" id="PTHR34353:SF2">
    <property type="entry name" value="CRISPR-ASSOCIATED ENDONUCLEASE CAS1 1"/>
    <property type="match status" value="1"/>
</dbReference>
<keyword evidence="7 10" id="KW-0238">DNA-binding</keyword>
<dbReference type="PANTHER" id="PTHR34353">
    <property type="entry name" value="CRISPR-ASSOCIATED ENDONUCLEASE CAS1 1"/>
    <property type="match status" value="1"/>
</dbReference>
<evidence type="ECO:0000256" key="3">
    <source>
        <dbReference type="ARBA" id="ARBA00022759"/>
    </source>
</evidence>
<keyword evidence="8 10" id="KW-0464">Manganese</keyword>
<dbReference type="Gene3D" id="1.20.120.920">
    <property type="entry name" value="CRISPR-associated endonuclease Cas1, C-terminal domain"/>
    <property type="match status" value="1"/>
</dbReference>
<dbReference type="NCBIfam" id="TIGR00287">
    <property type="entry name" value="cas1"/>
    <property type="match status" value="1"/>
</dbReference>
<dbReference type="InterPro" id="IPR050646">
    <property type="entry name" value="Cas1"/>
</dbReference>
<comment type="subunit">
    <text evidence="9 10">Homodimer, forms a heterotetramer with a Cas2 homodimer.</text>
</comment>
<feature type="binding site" evidence="10">
    <location>
        <position position="685"/>
    </location>
    <ligand>
        <name>Mn(2+)</name>
        <dbReference type="ChEBI" id="CHEBI:29035"/>
    </ligand>
</feature>
<evidence type="ECO:0000256" key="9">
    <source>
        <dbReference type="ARBA" id="ARBA00038592"/>
    </source>
</evidence>
<dbReference type="eggNOG" id="COG3344">
    <property type="taxonomic scope" value="Bacteria"/>
</dbReference>
<organism evidence="12 13">
    <name type="scientific">Candidatus Jettenia caeni</name>
    <dbReference type="NCBI Taxonomy" id="247490"/>
    <lineage>
        <taxon>Bacteria</taxon>
        <taxon>Pseudomonadati</taxon>
        <taxon>Planctomycetota</taxon>
        <taxon>Candidatus Brocadiia</taxon>
        <taxon>Candidatus Brocadiales</taxon>
        <taxon>Candidatus Brocadiaceae</taxon>
        <taxon>Candidatus Jettenia</taxon>
    </lineage>
</organism>
<evidence type="ECO:0000259" key="11">
    <source>
        <dbReference type="PROSITE" id="PS50878"/>
    </source>
</evidence>
<dbReference type="GO" id="GO:0016787">
    <property type="term" value="F:hydrolase activity"/>
    <property type="evidence" value="ECO:0007669"/>
    <property type="project" value="UniProtKB-KW"/>
</dbReference>
<comment type="cofactor">
    <cofactor evidence="10">
        <name>Mg(2+)</name>
        <dbReference type="ChEBI" id="CHEBI:18420"/>
    </cofactor>
    <cofactor evidence="10">
        <name>Mn(2+)</name>
        <dbReference type="ChEBI" id="CHEBI:29035"/>
    </cofactor>
</comment>
<evidence type="ECO:0000256" key="5">
    <source>
        <dbReference type="ARBA" id="ARBA00022842"/>
    </source>
</evidence>
<dbReference type="Proteomes" id="UP000002985">
    <property type="component" value="Unassembled WGS sequence"/>
</dbReference>
<keyword evidence="3 10" id="KW-0255">Endonuclease</keyword>
<dbReference type="InterPro" id="IPR002729">
    <property type="entry name" value="CRISPR-assoc_Cas1"/>
</dbReference>
<dbReference type="HAMAP" id="MF_01470">
    <property type="entry name" value="Cas1"/>
    <property type="match status" value="1"/>
</dbReference>
<evidence type="ECO:0000256" key="8">
    <source>
        <dbReference type="ARBA" id="ARBA00023211"/>
    </source>
</evidence>
<keyword evidence="6 10" id="KW-0051">Antiviral defense</keyword>
<dbReference type="InterPro" id="IPR042206">
    <property type="entry name" value="CRISPR-assoc_Cas1_C"/>
</dbReference>
<dbReference type="GO" id="GO:0003677">
    <property type="term" value="F:DNA binding"/>
    <property type="evidence" value="ECO:0007669"/>
    <property type="project" value="UniProtKB-KW"/>
</dbReference>
<evidence type="ECO:0000256" key="1">
    <source>
        <dbReference type="ARBA" id="ARBA00022722"/>
    </source>
</evidence>
<dbReference type="InterPro" id="IPR000477">
    <property type="entry name" value="RT_dom"/>
</dbReference>
<proteinExistence type="inferred from homology"/>
<dbReference type="GO" id="GO:0004519">
    <property type="term" value="F:endonuclease activity"/>
    <property type="evidence" value="ECO:0007669"/>
    <property type="project" value="UniProtKB-UniRule"/>
</dbReference>
<keyword evidence="2 10" id="KW-0479">Metal-binding</keyword>
<evidence type="ECO:0000256" key="4">
    <source>
        <dbReference type="ARBA" id="ARBA00022801"/>
    </source>
</evidence>
<name>I3IJ40_9BACT</name>
<comment type="caution">
    <text evidence="12">The sequence shown here is derived from an EMBL/GenBank/DDBJ whole genome shotgun (WGS) entry which is preliminary data.</text>
</comment>
<gene>
    <name evidence="10" type="primary">cas1</name>
    <name evidence="12" type="ORF">KSU1_C0139</name>
</gene>
<evidence type="ECO:0000313" key="13">
    <source>
        <dbReference type="Proteomes" id="UP000002985"/>
    </source>
</evidence>
<comment type="similarity">
    <text evidence="10">Belongs to the CRISPR-associated endonuclease Cas1 family.</text>
</comment>
<reference evidence="12 13" key="1">
    <citation type="journal article" date="2012" name="FEBS Lett.">
        <title>Anammox organism KSU-1 expresses a NirK-type copper-containing nitrite reductase instead of a NirS-type with cytochrome cd1.</title>
        <authorList>
            <person name="Hira D."/>
            <person name="Toh H."/>
            <person name="Migita C.T."/>
            <person name="Okubo H."/>
            <person name="Nishiyama T."/>
            <person name="Hattori M."/>
            <person name="Furukawa K."/>
            <person name="Fujii T."/>
        </authorList>
    </citation>
    <scope>NUCLEOTIDE SEQUENCE [LARGE SCALE GENOMIC DNA]</scope>
</reference>
<dbReference type="Gene3D" id="3.100.10.20">
    <property type="entry name" value="CRISPR-associated endonuclease Cas1, N-terminal domain"/>
    <property type="match status" value="1"/>
</dbReference>
<comment type="function">
    <text evidence="10">CRISPR (clustered regularly interspaced short palindromic repeat), is an adaptive immune system that provides protection against mobile genetic elements (viruses, transposable elements and conjugative plasmids). CRISPR clusters contain spacers, sequences complementary to antecedent mobile elements, and target invading nucleic acids. CRISPR clusters are transcribed and processed into CRISPR RNA (crRNA). Acts as a dsDNA endonuclease. Involved in the integration of spacer DNA into the CRISPR cassette.</text>
</comment>
<accession>I3IJ40</accession>
<evidence type="ECO:0000256" key="6">
    <source>
        <dbReference type="ARBA" id="ARBA00023118"/>
    </source>
</evidence>